<accession>A0A917EJ72</accession>
<dbReference type="PRINTS" id="PR00111">
    <property type="entry name" value="ABHYDROLASE"/>
</dbReference>
<dbReference type="InterPro" id="IPR000073">
    <property type="entry name" value="AB_hydrolase_1"/>
</dbReference>
<protein>
    <submittedName>
        <fullName evidence="2">Alpha/beta hydrolase</fullName>
    </submittedName>
</protein>
<dbReference type="EMBL" id="BMKN01000001">
    <property type="protein sequence ID" value="GGE43389.1"/>
    <property type="molecule type" value="Genomic_DNA"/>
</dbReference>
<dbReference type="OrthoDB" id="9804723at2"/>
<dbReference type="GO" id="GO:0016020">
    <property type="term" value="C:membrane"/>
    <property type="evidence" value="ECO:0007669"/>
    <property type="project" value="TreeGrafter"/>
</dbReference>
<evidence type="ECO:0000313" key="3">
    <source>
        <dbReference type="Proteomes" id="UP000606730"/>
    </source>
</evidence>
<name>A0A917EJ72_9RHOB</name>
<reference evidence="2" key="2">
    <citation type="submission" date="2020-09" db="EMBL/GenBank/DDBJ databases">
        <authorList>
            <person name="Sun Q."/>
            <person name="Zhou Y."/>
        </authorList>
    </citation>
    <scope>NUCLEOTIDE SEQUENCE</scope>
    <source>
        <strain evidence="2">CGMCC 1.16012</strain>
    </source>
</reference>
<sequence>MNTLNIADQQINYRRSGNGPPVLCLHCSSSHSGQFKPLIQSLQDRFTVFAPDVHGYGGSDAFPKDGNPWFYHDLKVIEALLEQFTEPAHIVGHSLGGALGYMAAQRWPDRFKSVTLIEPVLFMLLAQANSPFIAEGHYATSMVHGHLHLKLPEEAARSFMDFWADEGAFDAAPEHVQDYVVATVSRVADDWAGMLPNLPGTPKLEAVSQLTLPTLLMRGGATRRSAAAIVELLSERLPNAQLVEMEGMTHMAAATHPGVVNPHILQFIDAQSN</sequence>
<feature type="domain" description="AB hydrolase-1" evidence="1">
    <location>
        <begin position="22"/>
        <end position="260"/>
    </location>
</feature>
<evidence type="ECO:0000313" key="2">
    <source>
        <dbReference type="EMBL" id="GGE43389.1"/>
    </source>
</evidence>
<dbReference type="PANTHER" id="PTHR43798">
    <property type="entry name" value="MONOACYLGLYCEROL LIPASE"/>
    <property type="match status" value="1"/>
</dbReference>
<dbReference type="InterPro" id="IPR050266">
    <property type="entry name" value="AB_hydrolase_sf"/>
</dbReference>
<dbReference type="Proteomes" id="UP000606730">
    <property type="component" value="Unassembled WGS sequence"/>
</dbReference>
<organism evidence="2 3">
    <name type="scientific">Actibacterium pelagium</name>
    <dbReference type="NCBI Taxonomy" id="2029103"/>
    <lineage>
        <taxon>Bacteria</taxon>
        <taxon>Pseudomonadati</taxon>
        <taxon>Pseudomonadota</taxon>
        <taxon>Alphaproteobacteria</taxon>
        <taxon>Rhodobacterales</taxon>
        <taxon>Roseobacteraceae</taxon>
        <taxon>Actibacterium</taxon>
    </lineage>
</organism>
<dbReference type="GO" id="GO:0016787">
    <property type="term" value="F:hydrolase activity"/>
    <property type="evidence" value="ECO:0007669"/>
    <property type="project" value="UniProtKB-KW"/>
</dbReference>
<reference evidence="2" key="1">
    <citation type="journal article" date="2014" name="Int. J. Syst. Evol. Microbiol.">
        <title>Complete genome sequence of Corynebacterium casei LMG S-19264T (=DSM 44701T), isolated from a smear-ripened cheese.</title>
        <authorList>
            <consortium name="US DOE Joint Genome Institute (JGI-PGF)"/>
            <person name="Walter F."/>
            <person name="Albersmeier A."/>
            <person name="Kalinowski J."/>
            <person name="Ruckert C."/>
        </authorList>
    </citation>
    <scope>NUCLEOTIDE SEQUENCE</scope>
    <source>
        <strain evidence="2">CGMCC 1.16012</strain>
    </source>
</reference>
<dbReference type="SUPFAM" id="SSF53474">
    <property type="entry name" value="alpha/beta-Hydrolases"/>
    <property type="match status" value="1"/>
</dbReference>
<dbReference type="RefSeq" id="WP_095596250.1">
    <property type="nucleotide sequence ID" value="NZ_BMKN01000001.1"/>
</dbReference>
<dbReference type="Pfam" id="PF12697">
    <property type="entry name" value="Abhydrolase_6"/>
    <property type="match status" value="1"/>
</dbReference>
<gene>
    <name evidence="2" type="ORF">GCM10011517_08780</name>
</gene>
<comment type="caution">
    <text evidence="2">The sequence shown here is derived from an EMBL/GenBank/DDBJ whole genome shotgun (WGS) entry which is preliminary data.</text>
</comment>
<dbReference type="PANTHER" id="PTHR43798:SF24">
    <property type="entry name" value="CIS-3-ALKYL-4-ALKYLOXETAN-2-ONE DECARBOXYLASE"/>
    <property type="match status" value="1"/>
</dbReference>
<dbReference type="Gene3D" id="3.40.50.1820">
    <property type="entry name" value="alpha/beta hydrolase"/>
    <property type="match status" value="1"/>
</dbReference>
<keyword evidence="2" id="KW-0378">Hydrolase</keyword>
<dbReference type="InterPro" id="IPR000639">
    <property type="entry name" value="Epox_hydrolase-like"/>
</dbReference>
<dbReference type="PRINTS" id="PR00412">
    <property type="entry name" value="EPOXHYDRLASE"/>
</dbReference>
<proteinExistence type="predicted"/>
<evidence type="ECO:0000259" key="1">
    <source>
        <dbReference type="Pfam" id="PF12697"/>
    </source>
</evidence>
<dbReference type="InterPro" id="IPR029058">
    <property type="entry name" value="AB_hydrolase_fold"/>
</dbReference>
<keyword evidence="3" id="KW-1185">Reference proteome</keyword>
<dbReference type="AlphaFoldDB" id="A0A917EJ72"/>